<dbReference type="GO" id="GO:0003676">
    <property type="term" value="F:nucleic acid binding"/>
    <property type="evidence" value="ECO:0007669"/>
    <property type="project" value="InterPro"/>
</dbReference>
<dbReference type="InterPro" id="IPR011856">
    <property type="entry name" value="tRNA_endonuc-like_dom_sf"/>
</dbReference>
<organism evidence="3 4">
    <name type="scientific">Calycomorphotria hydatis</name>
    <dbReference type="NCBI Taxonomy" id="2528027"/>
    <lineage>
        <taxon>Bacteria</taxon>
        <taxon>Pseudomonadati</taxon>
        <taxon>Planctomycetota</taxon>
        <taxon>Planctomycetia</taxon>
        <taxon>Planctomycetales</taxon>
        <taxon>Planctomycetaceae</taxon>
        <taxon>Calycomorphotria</taxon>
    </lineage>
</organism>
<dbReference type="Gene3D" id="3.40.1350.10">
    <property type="match status" value="1"/>
</dbReference>
<evidence type="ECO:0000313" key="4">
    <source>
        <dbReference type="Proteomes" id="UP000319976"/>
    </source>
</evidence>
<dbReference type="KEGG" id="chya:V22_11730"/>
<dbReference type="NCBIfam" id="NF009150">
    <property type="entry name" value="PRK12497.1-3"/>
    <property type="match status" value="1"/>
</dbReference>
<evidence type="ECO:0000256" key="1">
    <source>
        <dbReference type="ARBA" id="ARBA00006738"/>
    </source>
</evidence>
<evidence type="ECO:0000313" key="3">
    <source>
        <dbReference type="EMBL" id="QDT63944.1"/>
    </source>
</evidence>
<dbReference type="Pfam" id="PF02021">
    <property type="entry name" value="UPF0102"/>
    <property type="match status" value="1"/>
</dbReference>
<gene>
    <name evidence="3" type="ORF">V22_11730</name>
</gene>
<dbReference type="HAMAP" id="MF_00048">
    <property type="entry name" value="UPF0102"/>
    <property type="match status" value="1"/>
</dbReference>
<reference evidence="3 4" key="1">
    <citation type="submission" date="2019-02" db="EMBL/GenBank/DDBJ databases">
        <title>Deep-cultivation of Planctomycetes and their phenomic and genomic characterization uncovers novel biology.</title>
        <authorList>
            <person name="Wiegand S."/>
            <person name="Jogler M."/>
            <person name="Boedeker C."/>
            <person name="Pinto D."/>
            <person name="Vollmers J."/>
            <person name="Rivas-Marin E."/>
            <person name="Kohn T."/>
            <person name="Peeters S.H."/>
            <person name="Heuer A."/>
            <person name="Rast P."/>
            <person name="Oberbeckmann S."/>
            <person name="Bunk B."/>
            <person name="Jeske O."/>
            <person name="Meyerdierks A."/>
            <person name="Storesund J.E."/>
            <person name="Kallscheuer N."/>
            <person name="Luecker S."/>
            <person name="Lage O.M."/>
            <person name="Pohl T."/>
            <person name="Merkel B.J."/>
            <person name="Hornburger P."/>
            <person name="Mueller R.-W."/>
            <person name="Bruemmer F."/>
            <person name="Labrenz M."/>
            <person name="Spormann A.M."/>
            <person name="Op den Camp H."/>
            <person name="Overmann J."/>
            <person name="Amann R."/>
            <person name="Jetten M.S.M."/>
            <person name="Mascher T."/>
            <person name="Medema M.H."/>
            <person name="Devos D.P."/>
            <person name="Kaster A.-K."/>
            <person name="Ovreas L."/>
            <person name="Rohde M."/>
            <person name="Galperin M.Y."/>
            <person name="Jogler C."/>
        </authorList>
    </citation>
    <scope>NUCLEOTIDE SEQUENCE [LARGE SCALE GENOMIC DNA]</scope>
    <source>
        <strain evidence="3 4">V22</strain>
    </source>
</reference>
<evidence type="ECO:0000256" key="2">
    <source>
        <dbReference type="HAMAP-Rule" id="MF_00048"/>
    </source>
</evidence>
<dbReference type="SUPFAM" id="SSF52980">
    <property type="entry name" value="Restriction endonuclease-like"/>
    <property type="match status" value="1"/>
</dbReference>
<dbReference type="RefSeq" id="WP_197439959.1">
    <property type="nucleotide sequence ID" value="NZ_CP036316.1"/>
</dbReference>
<dbReference type="InterPro" id="IPR003509">
    <property type="entry name" value="UPF0102_YraN-like"/>
</dbReference>
<accession>A0A517T6E4</accession>
<dbReference type="AlphaFoldDB" id="A0A517T6E4"/>
<sequence>MLRGILNRWLGDRGERAAEKFLKRQGIRILHRQYRTKLGEIDLIGLQDGAYVFIEVKTRKSDAKGHPVEAITFQKRKQVTRVALNFLKRQRKLDHSARFDVVAILWPEGAKTPAIDYYPNAFPPTGVDGMYS</sequence>
<dbReference type="NCBIfam" id="NF009154">
    <property type="entry name" value="PRK12497.3-3"/>
    <property type="match status" value="1"/>
</dbReference>
<comment type="similarity">
    <text evidence="1 2">Belongs to the UPF0102 family.</text>
</comment>
<proteinExistence type="inferred from homology"/>
<dbReference type="InterPro" id="IPR011335">
    <property type="entry name" value="Restrct_endonuc-II-like"/>
</dbReference>
<dbReference type="Proteomes" id="UP000319976">
    <property type="component" value="Chromosome"/>
</dbReference>
<dbReference type="CDD" id="cd20736">
    <property type="entry name" value="PoNe_Nuclease"/>
    <property type="match status" value="1"/>
</dbReference>
<protein>
    <recommendedName>
        <fullName evidence="2">UPF0102 protein V22_11730</fullName>
    </recommendedName>
</protein>
<keyword evidence="4" id="KW-1185">Reference proteome</keyword>
<dbReference type="PANTHER" id="PTHR34039">
    <property type="entry name" value="UPF0102 PROTEIN YRAN"/>
    <property type="match status" value="1"/>
</dbReference>
<name>A0A517T6E4_9PLAN</name>
<dbReference type="EMBL" id="CP036316">
    <property type="protein sequence ID" value="QDT63944.1"/>
    <property type="molecule type" value="Genomic_DNA"/>
</dbReference>
<dbReference type="PANTHER" id="PTHR34039:SF1">
    <property type="entry name" value="UPF0102 PROTEIN YRAN"/>
    <property type="match status" value="1"/>
</dbReference>